<evidence type="ECO:0000256" key="1">
    <source>
        <dbReference type="ARBA" id="ARBA00022679"/>
    </source>
</evidence>
<dbReference type="NCBIfam" id="NF007853">
    <property type="entry name" value="PRK10562.1"/>
    <property type="match status" value="1"/>
</dbReference>
<evidence type="ECO:0000256" key="2">
    <source>
        <dbReference type="ARBA" id="ARBA00023315"/>
    </source>
</evidence>
<feature type="domain" description="N-acetyltransferase" evidence="3">
    <location>
        <begin position="1"/>
        <end position="141"/>
    </location>
</feature>
<dbReference type="Gene3D" id="3.40.630.30">
    <property type="match status" value="1"/>
</dbReference>
<dbReference type="EMBL" id="CP010029">
    <property type="protein sequence ID" value="ANI30608.1"/>
    <property type="molecule type" value="Genomic_DNA"/>
</dbReference>
<dbReference type="InterPro" id="IPR016181">
    <property type="entry name" value="Acyl_CoA_acyltransferase"/>
</dbReference>
<evidence type="ECO:0000259" key="3">
    <source>
        <dbReference type="PROSITE" id="PS51186"/>
    </source>
</evidence>
<dbReference type="PROSITE" id="PS51186">
    <property type="entry name" value="GNAT"/>
    <property type="match status" value="1"/>
</dbReference>
<name>A0ABM6BMD3_YERET</name>
<evidence type="ECO:0000313" key="4">
    <source>
        <dbReference type="EMBL" id="ANI30608.1"/>
    </source>
</evidence>
<dbReference type="Pfam" id="PF13673">
    <property type="entry name" value="Acetyltransf_10"/>
    <property type="match status" value="1"/>
</dbReference>
<proteinExistence type="predicted"/>
<sequence>MIRKANAEDHNALIELWLPSTIAAHPFVPESYWRESLDLVSNTYIPQASNWLYETPNGTVGFISVLNEQLIGALFVEQNYVGQGVGHALMQHVQTRYPALILEVYQKNQRAYRFYRKHGFNVSERSYNEETGNYVLTMHWVNHQR</sequence>
<evidence type="ECO:0000313" key="5">
    <source>
        <dbReference type="Proteomes" id="UP000266744"/>
    </source>
</evidence>
<dbReference type="CDD" id="cd04301">
    <property type="entry name" value="NAT_SF"/>
    <property type="match status" value="1"/>
</dbReference>
<organism evidence="4 5">
    <name type="scientific">Yersinia entomophaga</name>
    <dbReference type="NCBI Taxonomy" id="935293"/>
    <lineage>
        <taxon>Bacteria</taxon>
        <taxon>Pseudomonadati</taxon>
        <taxon>Pseudomonadota</taxon>
        <taxon>Gammaproteobacteria</taxon>
        <taxon>Enterobacterales</taxon>
        <taxon>Yersiniaceae</taxon>
        <taxon>Yersinia</taxon>
    </lineage>
</organism>
<dbReference type="RefSeq" id="WP_064515909.1">
    <property type="nucleotide sequence ID" value="NZ_CBCSBH010000038.1"/>
</dbReference>
<dbReference type="InterPro" id="IPR000182">
    <property type="entry name" value="GNAT_dom"/>
</dbReference>
<gene>
    <name evidence="4" type="ORF">PL78_12325</name>
</gene>
<keyword evidence="2" id="KW-0012">Acyltransferase</keyword>
<protein>
    <submittedName>
        <fullName evidence="4">Acetyltransferase</fullName>
    </submittedName>
</protein>
<accession>A0ABM6BMD3</accession>
<dbReference type="SUPFAM" id="SSF55729">
    <property type="entry name" value="Acyl-CoA N-acyltransferases (Nat)"/>
    <property type="match status" value="1"/>
</dbReference>
<dbReference type="Proteomes" id="UP000266744">
    <property type="component" value="Chromosome"/>
</dbReference>
<dbReference type="PANTHER" id="PTHR43800:SF1">
    <property type="entry name" value="PEPTIDYL-LYSINE N-ACETYLTRANSFERASE YJAB"/>
    <property type="match status" value="1"/>
</dbReference>
<keyword evidence="1" id="KW-0808">Transferase</keyword>
<reference evidence="4 5" key="1">
    <citation type="journal article" date="2016" name="Toxins">
        <title>The Draft Genome Sequence of the Yersinia entomophaga Entomopathogenic Type Strain MH96T.</title>
        <authorList>
            <person name="Hurst M.R."/>
            <person name="Beattie A."/>
            <person name="Altermann E."/>
            <person name="Moraga R.M."/>
            <person name="Harper L.A."/>
            <person name="Calder J."/>
            <person name="Laugraud A."/>
        </authorList>
    </citation>
    <scope>NUCLEOTIDE SEQUENCE [LARGE SCALE GENOMIC DNA]</scope>
    <source>
        <strain evidence="4 5">MH96</strain>
    </source>
</reference>
<keyword evidence="5" id="KW-1185">Reference proteome</keyword>
<dbReference type="PANTHER" id="PTHR43800">
    <property type="entry name" value="PEPTIDYL-LYSINE N-ACETYLTRANSFERASE YJAB"/>
    <property type="match status" value="1"/>
</dbReference>